<dbReference type="InterPro" id="IPR020845">
    <property type="entry name" value="AMP-binding_CS"/>
</dbReference>
<dbReference type="InterPro" id="IPR009081">
    <property type="entry name" value="PP-bd_ACP"/>
</dbReference>
<dbReference type="Proteomes" id="UP001595867">
    <property type="component" value="Unassembled WGS sequence"/>
</dbReference>
<dbReference type="SUPFAM" id="SSF52777">
    <property type="entry name" value="CoA-dependent acyltransferases"/>
    <property type="match status" value="2"/>
</dbReference>
<dbReference type="InterPro" id="IPR020806">
    <property type="entry name" value="PKS_PP-bd"/>
</dbReference>
<evidence type="ECO:0000313" key="7">
    <source>
        <dbReference type="Proteomes" id="UP001595867"/>
    </source>
</evidence>
<protein>
    <submittedName>
        <fullName evidence="6">Amino acid adenylation domain-containing protein</fullName>
    </submittedName>
</protein>
<evidence type="ECO:0000256" key="2">
    <source>
        <dbReference type="ARBA" id="ARBA00022450"/>
    </source>
</evidence>
<dbReference type="Pfam" id="PF00668">
    <property type="entry name" value="Condensation"/>
    <property type="match status" value="1"/>
</dbReference>
<dbReference type="SUPFAM" id="SSF56801">
    <property type="entry name" value="Acetyl-CoA synthetase-like"/>
    <property type="match status" value="1"/>
</dbReference>
<evidence type="ECO:0000256" key="1">
    <source>
        <dbReference type="ARBA" id="ARBA00001957"/>
    </source>
</evidence>
<evidence type="ECO:0000259" key="5">
    <source>
        <dbReference type="PROSITE" id="PS50075"/>
    </source>
</evidence>
<feature type="region of interest" description="Disordered" evidence="4">
    <location>
        <begin position="1022"/>
        <end position="1048"/>
    </location>
</feature>
<dbReference type="PANTHER" id="PTHR45527">
    <property type="entry name" value="NONRIBOSOMAL PEPTIDE SYNTHETASE"/>
    <property type="match status" value="1"/>
</dbReference>
<dbReference type="InterPro" id="IPR036736">
    <property type="entry name" value="ACP-like_sf"/>
</dbReference>
<comment type="cofactor">
    <cofactor evidence="1">
        <name>pantetheine 4'-phosphate</name>
        <dbReference type="ChEBI" id="CHEBI:47942"/>
    </cofactor>
</comment>
<comment type="caution">
    <text evidence="6">The sequence shown here is derived from an EMBL/GenBank/DDBJ whole genome shotgun (WGS) entry which is preliminary data.</text>
</comment>
<organism evidence="6 7">
    <name type="scientific">Actinoplanes subglobosus</name>
    <dbReference type="NCBI Taxonomy" id="1547892"/>
    <lineage>
        <taxon>Bacteria</taxon>
        <taxon>Bacillati</taxon>
        <taxon>Actinomycetota</taxon>
        <taxon>Actinomycetes</taxon>
        <taxon>Micromonosporales</taxon>
        <taxon>Micromonosporaceae</taxon>
        <taxon>Actinoplanes</taxon>
    </lineage>
</organism>
<dbReference type="CDD" id="cd19531">
    <property type="entry name" value="LCL_NRPS-like"/>
    <property type="match status" value="1"/>
</dbReference>
<evidence type="ECO:0000256" key="3">
    <source>
        <dbReference type="ARBA" id="ARBA00022553"/>
    </source>
</evidence>
<gene>
    <name evidence="6" type="ORF">ACFO0C_46725</name>
</gene>
<sequence>MFTENAGRLPLSFAQQALWLLDRLHPGSPEYHVPVAVRLRGELDVEALRRALTRVADRHEVLRTVYPTADGTPYQQVLPAEEVSLAVLDAAGSVDEWAARPFDLARDRPLRAALVQTSDDDYLLVVVLHHIACDGESMHLFFDELGRFYAGDDEPEPLTARFADHAIEQRSAGVAEDGVGWWREHLAGAPTSLALPTDHRRPAVRTGRGATHTDRLPKDLVAEVSVLARRLRTSPFVVLTAAYAALLGRLTGTREVLVGTPVEGRDDPRFEPLIGFFVNTVPLRVDLSGDPGFDELIRRVRWSTLDAVEHAAVPFDALVRALRLERDPASVPLVQALLTFESRPFAELRLPGVEAEVRPMFTGTAKFDLDVMIVRAPGGGGDFDLSVTYNTDLFEAATAAAFAERLLGVVAAGVADPTVPLHRLPVLTAAEAAPVPADAPGDRPPVTDWIRRHAVTRRTDPAVDSPAGTLSYAELDQRADALAGRLIGAGAEAGDVIGILLPRGPSLVTAMAGVLRSGAAYLPLDLVHPRDHLRRVLTAAGVRWVITDDGNAARLDGLGVEPVRAESEDGHPARYAHPHPDDLAYVIFTSGSTGEPKGVGVPHRALANHALAIRDAFALQPGDRVLQLANAAFDVAAEEIFPTWAAGACVVLCEHPPAPERLTGLLDERGITVANLPSSYWQRWTAAIAQGEAPLPGTLRLLVIGSEPVDPSALRAWQTVSDVPVINAYGLTETTITSLTHPLPVPAGGTVPVGTPIAGVRAYVLDDHLNRVPAGVTGELYIGGAGLARGYLGRPDLTAARFLPDPFAATPGSRMHRTGDLARRRGDGTVELLGRADAQLKIRGHRIEPGDVESGICTHADVIQAAVAARPGPDGTARLAAYVVTRSGTVPDDLRRHLSALIPAYLIPDSFTCLPLLPALPSGKVDRTALPQPQPPVTRRIGRTEAGTATERLLAAVWRDVLDLGEVGPDDNFFDLGGTSYTLATVHARLGEHFDGLPLIALYEHPTIAALAEHLTCSDDGERTVGGGDAESRHAGRSRLHQRRLQRR</sequence>
<dbReference type="SMART" id="SM00823">
    <property type="entry name" value="PKS_PP"/>
    <property type="match status" value="1"/>
</dbReference>
<dbReference type="InterPro" id="IPR025110">
    <property type="entry name" value="AMP-bd_C"/>
</dbReference>
<feature type="domain" description="Carrier" evidence="5">
    <location>
        <begin position="945"/>
        <end position="1019"/>
    </location>
</feature>
<dbReference type="PROSITE" id="PS50075">
    <property type="entry name" value="CARRIER"/>
    <property type="match status" value="1"/>
</dbReference>
<dbReference type="EMBL" id="JBHSBL010000037">
    <property type="protein sequence ID" value="MFC4072470.1"/>
    <property type="molecule type" value="Genomic_DNA"/>
</dbReference>
<dbReference type="InterPro" id="IPR010071">
    <property type="entry name" value="AA_adenyl_dom"/>
</dbReference>
<dbReference type="InterPro" id="IPR023213">
    <property type="entry name" value="CAT-like_dom_sf"/>
</dbReference>
<dbReference type="InterPro" id="IPR045851">
    <property type="entry name" value="AMP-bd_C_sf"/>
</dbReference>
<dbReference type="Pfam" id="PF00550">
    <property type="entry name" value="PP-binding"/>
    <property type="match status" value="1"/>
</dbReference>
<keyword evidence="2" id="KW-0596">Phosphopantetheine</keyword>
<dbReference type="PROSITE" id="PS00455">
    <property type="entry name" value="AMP_BINDING"/>
    <property type="match status" value="1"/>
</dbReference>
<dbReference type="Gene3D" id="3.30.559.30">
    <property type="entry name" value="Nonribosomal peptide synthetase, condensation domain"/>
    <property type="match status" value="1"/>
</dbReference>
<dbReference type="CDD" id="cd05930">
    <property type="entry name" value="A_NRPS"/>
    <property type="match status" value="1"/>
</dbReference>
<keyword evidence="7" id="KW-1185">Reference proteome</keyword>
<proteinExistence type="predicted"/>
<dbReference type="PANTHER" id="PTHR45527:SF1">
    <property type="entry name" value="FATTY ACID SYNTHASE"/>
    <property type="match status" value="1"/>
</dbReference>
<dbReference type="InterPro" id="IPR000873">
    <property type="entry name" value="AMP-dep_synth/lig_dom"/>
</dbReference>
<name>A0ABV8J892_9ACTN</name>
<dbReference type="Gene3D" id="3.30.559.10">
    <property type="entry name" value="Chloramphenicol acetyltransferase-like domain"/>
    <property type="match status" value="1"/>
</dbReference>
<dbReference type="Pfam" id="PF13193">
    <property type="entry name" value="AMP-binding_C"/>
    <property type="match status" value="1"/>
</dbReference>
<dbReference type="Pfam" id="PF00501">
    <property type="entry name" value="AMP-binding"/>
    <property type="match status" value="1"/>
</dbReference>
<dbReference type="InterPro" id="IPR001242">
    <property type="entry name" value="Condensation_dom"/>
</dbReference>
<dbReference type="SUPFAM" id="SSF47336">
    <property type="entry name" value="ACP-like"/>
    <property type="match status" value="1"/>
</dbReference>
<keyword evidence="3" id="KW-0597">Phosphoprotein</keyword>
<reference evidence="7" key="1">
    <citation type="journal article" date="2019" name="Int. J. Syst. Evol. Microbiol.">
        <title>The Global Catalogue of Microorganisms (GCM) 10K type strain sequencing project: providing services to taxonomists for standard genome sequencing and annotation.</title>
        <authorList>
            <consortium name="The Broad Institute Genomics Platform"/>
            <consortium name="The Broad Institute Genome Sequencing Center for Infectious Disease"/>
            <person name="Wu L."/>
            <person name="Ma J."/>
        </authorList>
    </citation>
    <scope>NUCLEOTIDE SEQUENCE [LARGE SCALE GENOMIC DNA]</scope>
    <source>
        <strain evidence="7">TBRC 5832</strain>
    </source>
</reference>
<feature type="compositionally biased region" description="Basic residues" evidence="4">
    <location>
        <begin position="1035"/>
        <end position="1048"/>
    </location>
</feature>
<dbReference type="Gene3D" id="1.10.1200.10">
    <property type="entry name" value="ACP-like"/>
    <property type="match status" value="1"/>
</dbReference>
<evidence type="ECO:0000256" key="4">
    <source>
        <dbReference type="SAM" id="MobiDB-lite"/>
    </source>
</evidence>
<dbReference type="Gene3D" id="3.40.50.12780">
    <property type="entry name" value="N-terminal domain of ligase-like"/>
    <property type="match status" value="1"/>
</dbReference>
<dbReference type="Gene3D" id="3.30.300.30">
    <property type="match status" value="1"/>
</dbReference>
<accession>A0ABV8J892</accession>
<dbReference type="NCBIfam" id="TIGR01733">
    <property type="entry name" value="AA-adenyl-dom"/>
    <property type="match status" value="1"/>
</dbReference>
<dbReference type="RefSeq" id="WP_378073345.1">
    <property type="nucleotide sequence ID" value="NZ_JBHSBL010000037.1"/>
</dbReference>
<dbReference type="InterPro" id="IPR042099">
    <property type="entry name" value="ANL_N_sf"/>
</dbReference>
<evidence type="ECO:0000313" key="6">
    <source>
        <dbReference type="EMBL" id="MFC4072470.1"/>
    </source>
</evidence>